<sequence length="334" mass="36201">MKTIWSKAAPWCAALAICWGGAAGAAEMIITSEIPLATNPSPYIEQFIAEVDKRTDGAVKGKYFPASQLYNDRDGLAALGTGALHMVWPVSSRLEQFDARVGVASLPFALTTEEMTNACFAEGFTRMISGYLEPRGMQVLGFLRTADLIFLMKDRDIRQVDDLKGQKVRVIGGQIMLDAMRSVQASPISMAASEMSAALSQGAIDGAMTSPAGWVDVLGNTARYATLAPGMGLATSAVTVDKMWLDGLPGDQRKIIQDVLAEIIARQWQETVAKDRQLIDKMVAQGGHYRVMEPAEVDKLKARFVAAGEGFRSKHADAIVQLEKIRKECVNDGK</sequence>
<evidence type="ECO:0000256" key="1">
    <source>
        <dbReference type="ARBA" id="ARBA00009023"/>
    </source>
</evidence>
<accession>A0A261RHN3</accession>
<dbReference type="PANTHER" id="PTHR33376">
    <property type="match status" value="1"/>
</dbReference>
<dbReference type="InterPro" id="IPR038404">
    <property type="entry name" value="TRAP_DctP_sf"/>
</dbReference>
<feature type="chain" id="PRO_5012763116" evidence="4">
    <location>
        <begin position="26"/>
        <end position="334"/>
    </location>
</feature>
<evidence type="ECO:0000256" key="3">
    <source>
        <dbReference type="ARBA" id="ARBA00022729"/>
    </source>
</evidence>
<evidence type="ECO:0000313" key="6">
    <source>
        <dbReference type="Proteomes" id="UP000216947"/>
    </source>
</evidence>
<evidence type="ECO:0000256" key="4">
    <source>
        <dbReference type="SAM" id="SignalP"/>
    </source>
</evidence>
<protein>
    <submittedName>
        <fullName evidence="5">C4-dicarboxylate ABC transporter substrate-binding protein</fullName>
    </submittedName>
</protein>
<dbReference type="Pfam" id="PF03480">
    <property type="entry name" value="DctP"/>
    <property type="match status" value="1"/>
</dbReference>
<dbReference type="RefSeq" id="WP_094796007.1">
    <property type="nucleotide sequence ID" value="NZ_NEVK01000003.1"/>
</dbReference>
<keyword evidence="2" id="KW-0813">Transport</keyword>
<dbReference type="InterPro" id="IPR018389">
    <property type="entry name" value="DctP_fam"/>
</dbReference>
<organism evidence="5 6">
    <name type="scientific">Bordetella genomosp. 7</name>
    <dbReference type="NCBI Taxonomy" id="1416805"/>
    <lineage>
        <taxon>Bacteria</taxon>
        <taxon>Pseudomonadati</taxon>
        <taxon>Pseudomonadota</taxon>
        <taxon>Betaproteobacteria</taxon>
        <taxon>Burkholderiales</taxon>
        <taxon>Alcaligenaceae</taxon>
        <taxon>Bordetella</taxon>
    </lineage>
</organism>
<dbReference type="Proteomes" id="UP000216947">
    <property type="component" value="Unassembled WGS sequence"/>
</dbReference>
<evidence type="ECO:0000256" key="2">
    <source>
        <dbReference type="ARBA" id="ARBA00022448"/>
    </source>
</evidence>
<dbReference type="PANTHER" id="PTHR33376:SF7">
    <property type="entry name" value="C4-DICARBOXYLATE-BINDING PROTEIN DCTB"/>
    <property type="match status" value="1"/>
</dbReference>
<dbReference type="EMBL" id="NEVK01000003">
    <property type="protein sequence ID" value="OZI24529.1"/>
    <property type="molecule type" value="Genomic_DNA"/>
</dbReference>
<dbReference type="GO" id="GO:0055085">
    <property type="term" value="P:transmembrane transport"/>
    <property type="evidence" value="ECO:0007669"/>
    <property type="project" value="InterPro"/>
</dbReference>
<name>A0A261RHN3_9BORD</name>
<dbReference type="SUPFAM" id="SSF53850">
    <property type="entry name" value="Periplasmic binding protein-like II"/>
    <property type="match status" value="1"/>
</dbReference>
<keyword evidence="6" id="KW-1185">Reference proteome</keyword>
<proteinExistence type="inferred from homology"/>
<dbReference type="NCBIfam" id="NF037995">
    <property type="entry name" value="TRAP_S1"/>
    <property type="match status" value="1"/>
</dbReference>
<comment type="similarity">
    <text evidence="1">Belongs to the bacterial solute-binding protein 7 family.</text>
</comment>
<dbReference type="AlphaFoldDB" id="A0A261RHN3"/>
<keyword evidence="3 4" id="KW-0732">Signal</keyword>
<dbReference type="Gene3D" id="3.40.190.170">
    <property type="entry name" value="Bacterial extracellular solute-binding protein, family 7"/>
    <property type="match status" value="1"/>
</dbReference>
<feature type="signal peptide" evidence="4">
    <location>
        <begin position="1"/>
        <end position="25"/>
    </location>
</feature>
<comment type="caution">
    <text evidence="5">The sequence shown here is derived from an EMBL/GenBank/DDBJ whole genome shotgun (WGS) entry which is preliminary data.</text>
</comment>
<gene>
    <name evidence="5" type="ORF">CAL19_03165</name>
</gene>
<reference evidence="6" key="1">
    <citation type="submission" date="2017-05" db="EMBL/GenBank/DDBJ databases">
        <title>Complete and WGS of Bordetella genogroups.</title>
        <authorList>
            <person name="Spilker T."/>
            <person name="Lipuma J."/>
        </authorList>
    </citation>
    <scope>NUCLEOTIDE SEQUENCE [LARGE SCALE GENOMIC DNA]</scope>
    <source>
        <strain evidence="6">AU18089</strain>
    </source>
</reference>
<evidence type="ECO:0000313" key="5">
    <source>
        <dbReference type="EMBL" id="OZI24529.1"/>
    </source>
</evidence>